<feature type="compositionally biased region" description="Basic residues" evidence="1">
    <location>
        <begin position="510"/>
        <end position="519"/>
    </location>
</feature>
<feature type="compositionally biased region" description="Basic and acidic residues" evidence="1">
    <location>
        <begin position="475"/>
        <end position="496"/>
    </location>
</feature>
<reference evidence="3" key="1">
    <citation type="journal article" date="2008" name="Nat. Genet.">
        <title>The Pristionchus pacificus genome provides a unique perspective on nematode lifestyle and parasitism.</title>
        <authorList>
            <person name="Dieterich C."/>
            <person name="Clifton S.W."/>
            <person name="Schuster L.N."/>
            <person name="Chinwalla A."/>
            <person name="Delehaunty K."/>
            <person name="Dinkelacker I."/>
            <person name="Fulton L."/>
            <person name="Fulton R."/>
            <person name="Godfrey J."/>
            <person name="Minx P."/>
            <person name="Mitreva M."/>
            <person name="Roeseler W."/>
            <person name="Tian H."/>
            <person name="Witte H."/>
            <person name="Yang S.P."/>
            <person name="Wilson R.K."/>
            <person name="Sommer R.J."/>
        </authorList>
    </citation>
    <scope>NUCLEOTIDE SEQUENCE [LARGE SCALE GENOMIC DNA]</scope>
    <source>
        <strain evidence="3">PS312</strain>
    </source>
</reference>
<dbReference type="GO" id="GO:0006511">
    <property type="term" value="P:ubiquitin-dependent protein catabolic process"/>
    <property type="evidence" value="ECO:0007669"/>
    <property type="project" value="InterPro"/>
</dbReference>
<proteinExistence type="predicted"/>
<feature type="region of interest" description="Disordered" evidence="1">
    <location>
        <begin position="290"/>
        <end position="438"/>
    </location>
</feature>
<dbReference type="EnsemblMetazoa" id="PPA37029.1">
    <property type="protein sequence ID" value="PPA37029.1"/>
    <property type="gene ID" value="WBGene00275398"/>
</dbReference>
<feature type="compositionally biased region" description="Basic and acidic residues" evidence="1">
    <location>
        <begin position="635"/>
        <end position="649"/>
    </location>
</feature>
<feature type="compositionally biased region" description="Basic residues" evidence="1">
    <location>
        <begin position="379"/>
        <end position="388"/>
    </location>
</feature>
<feature type="compositionally biased region" description="Acidic residues" evidence="1">
    <location>
        <begin position="75"/>
        <end position="95"/>
    </location>
</feature>
<feature type="compositionally biased region" description="Basic and acidic residues" evidence="1">
    <location>
        <begin position="290"/>
        <end position="301"/>
    </location>
</feature>
<protein>
    <submittedName>
        <fullName evidence="2">Uncharacterized protein</fullName>
    </submittedName>
</protein>
<evidence type="ECO:0000313" key="3">
    <source>
        <dbReference type="Proteomes" id="UP000005239"/>
    </source>
</evidence>
<dbReference type="InterPro" id="IPR011333">
    <property type="entry name" value="SKP1/BTB/POZ_sf"/>
</dbReference>
<evidence type="ECO:0000313" key="2">
    <source>
        <dbReference type="EnsemblMetazoa" id="PPA37029.1"/>
    </source>
</evidence>
<feature type="compositionally biased region" description="Basic and acidic residues" evidence="1">
    <location>
        <begin position="359"/>
        <end position="373"/>
    </location>
</feature>
<feature type="region of interest" description="Disordered" evidence="1">
    <location>
        <begin position="475"/>
        <end position="608"/>
    </location>
</feature>
<feature type="compositionally biased region" description="Basic and acidic residues" evidence="1">
    <location>
        <begin position="323"/>
        <end position="352"/>
    </location>
</feature>
<dbReference type="Gene3D" id="3.30.710.10">
    <property type="entry name" value="Potassium Channel Kv1.1, Chain A"/>
    <property type="match status" value="1"/>
</dbReference>
<feature type="region of interest" description="Disordered" evidence="1">
    <location>
        <begin position="75"/>
        <end position="106"/>
    </location>
</feature>
<dbReference type="AlphaFoldDB" id="A0A2A6BFX6"/>
<keyword evidence="3" id="KW-1185">Reference proteome</keyword>
<sequence length="857" mass="99479">MAYVRRDSLESPFGVTPARYHRDEPRLLHEHEPYVRFACGKTQFDVSFAIIDTAETITRLFEDLHIAKFEYDNDDANLEDEEDEGRGDKEDESTEQEEKKKEPSCKPIVLNEEPIEIPFPANIFDLLLRCQNDPGLEEAHLYRCSFETLATLMQLADYLNMADRIAFFARCMSDMLEDETPERVGQIMGVQQDLTERELAKRRHNLSSRPLPVGAIDASLGFLLIPEPLPYPLPIDPILYYVMDDDFINYTGDYYRPLEDMPEGMREVVAEGRVKTEEENGIFFIDHEKEKEKDREVKQELPLEPDDDEWAMGGYEIWDDDDRSPIVKREPGSEGRAVVKREPEKDRRSGDKKVKRAVKREPREDTHSVRDAPPDVIIRRIKKAKAKVKREPKDSRSGKSKKAKVEVDPQEDTHSDRDVPSEVIRERIKKRREKTHGSNEYVAPTFRVPVWPTLEENEAYVKRLKAQLALEDARKERRMEEMEEWRQKEERWQEERRRRRGAQSFDRRRSPPRGVRRVRFREDNSPARRSRSPFRSEYGYNGRDQSPNRLALSPHRSQHGYGGRDQWPARRSRSPRPSQYGFSGKDQSPNCPVLSPRPSQYGFSGRGDSSPLEVVAVVVNGKLQPADAALPALSGDRKPKKEEVKKEEKKEEEDGERERDPDLRIVRDYVRPSVERSFNQEQRDWLTCNIRKRWGNPETDPVYLDSINPKIIRHGDSAIFLACSSDPHSRIRAVLLDPTYGTYSLEAVINVFDEPDEFGDVKEYKLTVTPQMMGPHIVLVFSDDYFLVQSFRCVRNNPNYRPQRGPSRPRLPRLEVLGVPAFMGAMFHAPRPRRDNEKFVDVEKVLQGMLGDGDEGC</sequence>
<dbReference type="InterPro" id="IPR036296">
    <property type="entry name" value="SKP1-like_dim_sf"/>
</dbReference>
<dbReference type="SUPFAM" id="SSF81382">
    <property type="entry name" value="Skp1 dimerisation domain-like"/>
    <property type="match status" value="1"/>
</dbReference>
<evidence type="ECO:0000256" key="1">
    <source>
        <dbReference type="SAM" id="MobiDB-lite"/>
    </source>
</evidence>
<dbReference type="Proteomes" id="UP000005239">
    <property type="component" value="Unassembled WGS sequence"/>
</dbReference>
<feature type="region of interest" description="Disordered" evidence="1">
    <location>
        <begin position="628"/>
        <end position="660"/>
    </location>
</feature>
<gene>
    <name evidence="2" type="primary">WBGene00275398</name>
</gene>
<organism evidence="2 3">
    <name type="scientific">Pristionchus pacificus</name>
    <name type="common">Parasitic nematode worm</name>
    <dbReference type="NCBI Taxonomy" id="54126"/>
    <lineage>
        <taxon>Eukaryota</taxon>
        <taxon>Metazoa</taxon>
        <taxon>Ecdysozoa</taxon>
        <taxon>Nematoda</taxon>
        <taxon>Chromadorea</taxon>
        <taxon>Rhabditida</taxon>
        <taxon>Rhabditina</taxon>
        <taxon>Diplogasteromorpha</taxon>
        <taxon>Diplogasteroidea</taxon>
        <taxon>Neodiplogasteridae</taxon>
        <taxon>Pristionchus</taxon>
    </lineage>
</organism>
<feature type="compositionally biased region" description="Basic and acidic residues" evidence="1">
    <location>
        <begin position="389"/>
        <end position="426"/>
    </location>
</feature>
<name>A0A2A6BFX6_PRIPA</name>
<accession>A0A8R1URK9</accession>
<accession>A0A2A6BFX6</accession>
<reference evidence="2" key="2">
    <citation type="submission" date="2022-06" db="UniProtKB">
        <authorList>
            <consortium name="EnsemblMetazoa"/>
        </authorList>
    </citation>
    <scope>IDENTIFICATION</scope>
    <source>
        <strain evidence="2">PS312</strain>
    </source>
</reference>